<sequence>MNIRPEISDLSIDITAVTPHPRNIRQGDVGAICQSLAAHGQYRPIVVQRSTGHVLAGNHTLAAARSLGWSQVAATYVECDDEQALRILLVDNRANDLATYDQSALSDLLQELAATDLGLDGTLFDGDALDDLIKDIGEPVDRPSLEDQFGVPPFSVLDTRQGYWQQRKEKWIALGIESDIGRDTDLAIQTKHMIENGMIDPDSRLGNGTSIFDPVLAEMLVRWFSPEQGTIIDPFAGGSVRGLVSSILGRTYYGIDLRPEQITANITQAEQMVINAKQRPNWVVGDSTEIVDLLSGTQADMIMTCPPYGDLEKYSDDPADLSAMTHDTFLETYAHIIDETMSLLRDDSFACFVVGDYRDKKGFYRNFVSNTIDAVQATGAHLYNEAILVQMVGTGAMMASPYMRSTRKMVKMHQNVLIFVKGDPKKATLRCGDLVIDDRDWLQKS</sequence>
<dbReference type="InterPro" id="IPR003115">
    <property type="entry name" value="ParB_N"/>
</dbReference>
<dbReference type="InterPro" id="IPR029063">
    <property type="entry name" value="SAM-dependent_MTases_sf"/>
</dbReference>
<organism evidence="2">
    <name type="scientific">uncultured Caudovirales phage</name>
    <dbReference type="NCBI Taxonomy" id="2100421"/>
    <lineage>
        <taxon>Viruses</taxon>
        <taxon>Duplodnaviria</taxon>
        <taxon>Heunggongvirae</taxon>
        <taxon>Uroviricota</taxon>
        <taxon>Caudoviricetes</taxon>
        <taxon>Peduoviridae</taxon>
        <taxon>Maltschvirus</taxon>
        <taxon>Maltschvirus maltsch</taxon>
    </lineage>
</organism>
<dbReference type="GO" id="GO:0032259">
    <property type="term" value="P:methylation"/>
    <property type="evidence" value="ECO:0007669"/>
    <property type="project" value="UniProtKB-KW"/>
</dbReference>
<dbReference type="GO" id="GO:0008168">
    <property type="term" value="F:methyltransferase activity"/>
    <property type="evidence" value="ECO:0007669"/>
    <property type="project" value="UniProtKB-KW"/>
</dbReference>
<dbReference type="InterPro" id="IPR036086">
    <property type="entry name" value="ParB/Sulfiredoxin_sf"/>
</dbReference>
<dbReference type="Gene3D" id="3.40.50.150">
    <property type="entry name" value="Vaccinia Virus protein VP39"/>
    <property type="match status" value="2"/>
</dbReference>
<name>A0A6J5S5G3_9CAUD</name>
<proteinExistence type="predicted"/>
<accession>A0A6J5S5G3</accession>
<evidence type="ECO:0000313" key="2">
    <source>
        <dbReference type="EMBL" id="CAB4203757.1"/>
    </source>
</evidence>
<protein>
    <submittedName>
        <fullName evidence="2">DNA methylase N-4/N-6</fullName>
    </submittedName>
</protein>
<keyword evidence="2" id="KW-0489">Methyltransferase</keyword>
<dbReference type="Gene3D" id="3.90.1530.10">
    <property type="entry name" value="Conserved hypothetical protein from pyrococcus furiosus pfu- 392566-001, ParB domain"/>
    <property type="match status" value="1"/>
</dbReference>
<dbReference type="SUPFAM" id="SSF110849">
    <property type="entry name" value="ParB/Sulfiredoxin"/>
    <property type="match status" value="1"/>
</dbReference>
<dbReference type="Pfam" id="PF02195">
    <property type="entry name" value="ParB_N"/>
    <property type="match status" value="1"/>
</dbReference>
<keyword evidence="2" id="KW-0808">Transferase</keyword>
<dbReference type="EMBL" id="LR797337">
    <property type="protein sequence ID" value="CAB4203757.1"/>
    <property type="molecule type" value="Genomic_DNA"/>
</dbReference>
<evidence type="ECO:0000259" key="1">
    <source>
        <dbReference type="SMART" id="SM00470"/>
    </source>
</evidence>
<feature type="domain" description="ParB-like N-terminal" evidence="1">
    <location>
        <begin position="10"/>
        <end position="93"/>
    </location>
</feature>
<dbReference type="SMART" id="SM00470">
    <property type="entry name" value="ParB"/>
    <property type="match status" value="1"/>
</dbReference>
<gene>
    <name evidence="2" type="ORF">UFOVP1387_9</name>
</gene>
<dbReference type="SUPFAM" id="SSF53335">
    <property type="entry name" value="S-adenosyl-L-methionine-dependent methyltransferases"/>
    <property type="match status" value="2"/>
</dbReference>
<reference evidence="2" key="1">
    <citation type="submission" date="2020-05" db="EMBL/GenBank/DDBJ databases">
        <authorList>
            <person name="Chiriac C."/>
            <person name="Salcher M."/>
            <person name="Ghai R."/>
            <person name="Kavagutti S V."/>
        </authorList>
    </citation>
    <scope>NUCLEOTIDE SEQUENCE</scope>
</reference>